<dbReference type="CDD" id="cd01029">
    <property type="entry name" value="TOPRIM_primases"/>
    <property type="match status" value="1"/>
</dbReference>
<dbReference type="RefSeq" id="WP_162384964.1">
    <property type="nucleotide sequence ID" value="NZ_CP045997.1"/>
</dbReference>
<dbReference type="Proteomes" id="UP000464577">
    <property type="component" value="Chromosome"/>
</dbReference>
<proteinExistence type="predicted"/>
<evidence type="ECO:0000313" key="1">
    <source>
        <dbReference type="EMBL" id="QHV94545.1"/>
    </source>
</evidence>
<organism evidence="1 2">
    <name type="scientific">Spirosoma endbachense</name>
    <dbReference type="NCBI Taxonomy" id="2666025"/>
    <lineage>
        <taxon>Bacteria</taxon>
        <taxon>Pseudomonadati</taxon>
        <taxon>Bacteroidota</taxon>
        <taxon>Cytophagia</taxon>
        <taxon>Cytophagales</taxon>
        <taxon>Cytophagaceae</taxon>
        <taxon>Spirosoma</taxon>
    </lineage>
</organism>
<protein>
    <recommendedName>
        <fullName evidence="3">Toprim domain-containing protein</fullName>
    </recommendedName>
</protein>
<dbReference type="AlphaFoldDB" id="A0A6P1VPA9"/>
<evidence type="ECO:0008006" key="3">
    <source>
        <dbReference type="Google" id="ProtNLM"/>
    </source>
</evidence>
<name>A0A6P1VPA9_9BACT</name>
<dbReference type="InterPro" id="IPR034154">
    <property type="entry name" value="TOPRIM_DnaG/twinkle"/>
</dbReference>
<dbReference type="Gene3D" id="3.40.1360.10">
    <property type="match status" value="1"/>
</dbReference>
<accession>A0A6P1VPA9</accession>
<dbReference type="Pfam" id="PF13155">
    <property type="entry name" value="Toprim_2"/>
    <property type="match status" value="1"/>
</dbReference>
<dbReference type="SUPFAM" id="SSF56731">
    <property type="entry name" value="DNA primase core"/>
    <property type="match status" value="1"/>
</dbReference>
<dbReference type="KEGG" id="senf:GJR95_05735"/>
<evidence type="ECO:0000313" key="2">
    <source>
        <dbReference type="Proteomes" id="UP000464577"/>
    </source>
</evidence>
<sequence length="178" mass="20239">MTLLDERALFNHVLMDYVMSRCIPPALAKRYLYEIRYLNKNRAYYAVGFKTDKDSYSYALRSKLFKGWLGVSAIRTIPVAGSDEIDLFEGFFDFLSYLTMSLFVRPVCTTIILNSTTNLKQALATLEGAKRINCFFDNDTAGRAAYGNLQAVGFPVKDRSSLYATYNDLNEVIQQKSL</sequence>
<gene>
    <name evidence="1" type="ORF">GJR95_05735</name>
</gene>
<reference evidence="1 2" key="1">
    <citation type="submission" date="2019-11" db="EMBL/GenBank/DDBJ databases">
        <title>Spirosoma endbachense sp. nov., isolated from a natural salt meadow.</title>
        <authorList>
            <person name="Rojas J."/>
            <person name="Ambika Manirajan B."/>
            <person name="Ratering S."/>
            <person name="Suarez C."/>
            <person name="Geissler-Plaum R."/>
            <person name="Schnell S."/>
        </authorList>
    </citation>
    <scope>NUCLEOTIDE SEQUENCE [LARGE SCALE GENOMIC DNA]</scope>
    <source>
        <strain evidence="1 2">I-24</strain>
    </source>
</reference>
<keyword evidence="2" id="KW-1185">Reference proteome</keyword>
<dbReference type="EMBL" id="CP045997">
    <property type="protein sequence ID" value="QHV94545.1"/>
    <property type="molecule type" value="Genomic_DNA"/>
</dbReference>